<dbReference type="AlphaFoldDB" id="A0AAN9JYY1"/>
<feature type="compositionally biased region" description="Basic and acidic residues" evidence="1">
    <location>
        <begin position="101"/>
        <end position="118"/>
    </location>
</feature>
<name>A0AAN9JYY1_CANGL</name>
<dbReference type="Proteomes" id="UP001367508">
    <property type="component" value="Unassembled WGS sequence"/>
</dbReference>
<dbReference type="EMBL" id="JAYMYQ010000011">
    <property type="protein sequence ID" value="KAK7306751.1"/>
    <property type="molecule type" value="Genomic_DNA"/>
</dbReference>
<feature type="compositionally biased region" description="Polar residues" evidence="1">
    <location>
        <begin position="51"/>
        <end position="62"/>
    </location>
</feature>
<evidence type="ECO:0000313" key="2">
    <source>
        <dbReference type="EMBL" id="KAK7306751.1"/>
    </source>
</evidence>
<gene>
    <name evidence="2" type="ORF">VNO77_44707</name>
</gene>
<evidence type="ECO:0000256" key="1">
    <source>
        <dbReference type="SAM" id="MobiDB-lite"/>
    </source>
</evidence>
<accession>A0AAN9JYY1</accession>
<reference evidence="2 3" key="1">
    <citation type="submission" date="2024-01" db="EMBL/GenBank/DDBJ databases">
        <title>The genomes of 5 underutilized Papilionoideae crops provide insights into root nodulation and disease resistanc.</title>
        <authorList>
            <person name="Jiang F."/>
        </authorList>
    </citation>
    <scope>NUCLEOTIDE SEQUENCE [LARGE SCALE GENOMIC DNA]</scope>
    <source>
        <strain evidence="2">LVBAO_FW01</strain>
        <tissue evidence="2">Leaves</tissue>
    </source>
</reference>
<protein>
    <submittedName>
        <fullName evidence="2">Uncharacterized protein</fullName>
    </submittedName>
</protein>
<sequence length="215" mass="24541">MLTLRFCKFAATSTRIMTLHLCNVKAMGAKRRSLRLNKTGTKAKKNEDNLNESMSSPSFNKAKCGNSTDLPPPNMPPMIVLSSSKVEAFTSPQPISHREKKGKDGEKFVLDRPSKLEEEQPLLEDTTRNYLSPRKLTLNKFVEEPMAEDNTTKFFSPKKKKLGPTKILCAIDHGTRLKFVVDLVIHPYNTIREDIINKTHHHLEQYKAGQRMQKF</sequence>
<evidence type="ECO:0000313" key="3">
    <source>
        <dbReference type="Proteomes" id="UP001367508"/>
    </source>
</evidence>
<organism evidence="2 3">
    <name type="scientific">Canavalia gladiata</name>
    <name type="common">Sword bean</name>
    <name type="synonym">Dolichos gladiatus</name>
    <dbReference type="NCBI Taxonomy" id="3824"/>
    <lineage>
        <taxon>Eukaryota</taxon>
        <taxon>Viridiplantae</taxon>
        <taxon>Streptophyta</taxon>
        <taxon>Embryophyta</taxon>
        <taxon>Tracheophyta</taxon>
        <taxon>Spermatophyta</taxon>
        <taxon>Magnoliopsida</taxon>
        <taxon>eudicotyledons</taxon>
        <taxon>Gunneridae</taxon>
        <taxon>Pentapetalae</taxon>
        <taxon>rosids</taxon>
        <taxon>fabids</taxon>
        <taxon>Fabales</taxon>
        <taxon>Fabaceae</taxon>
        <taxon>Papilionoideae</taxon>
        <taxon>50 kb inversion clade</taxon>
        <taxon>NPAAA clade</taxon>
        <taxon>indigoferoid/millettioid clade</taxon>
        <taxon>Phaseoleae</taxon>
        <taxon>Canavalia</taxon>
    </lineage>
</organism>
<keyword evidence="3" id="KW-1185">Reference proteome</keyword>
<feature type="region of interest" description="Disordered" evidence="1">
    <location>
        <begin position="37"/>
        <end position="62"/>
    </location>
</feature>
<feature type="region of interest" description="Disordered" evidence="1">
    <location>
        <begin position="91"/>
        <end position="121"/>
    </location>
</feature>
<proteinExistence type="predicted"/>
<comment type="caution">
    <text evidence="2">The sequence shown here is derived from an EMBL/GenBank/DDBJ whole genome shotgun (WGS) entry which is preliminary data.</text>
</comment>